<protein>
    <submittedName>
        <fullName evidence="2">F-UL37 protein</fullName>
    </submittedName>
</protein>
<dbReference type="KEGG" id="vg:80532711"/>
<dbReference type="Proteomes" id="UP000325782">
    <property type="component" value="Segment"/>
</dbReference>
<sequence length="1081" mass="120592">MAPPEEEESETENVSEDSENRSRGSRQRRSNRRKKKGSRPRERSASRSPTGRQAAGGAPGESSVLLTLLDRLSRFSDAEPSSRDTVSPTDAVVAYVGSTDRVDPHEAGDRKILIPLLARLKELRQKTKTSEPWLSYAFIYFPHLVLKKIHTPLTLRNLPFQLKRLREKKVILYAVTQSSLSEVDVPPPQARLLEPATYGAVFESWCDRMLGVLDRCRSRMYLPAFDPVLEVEAVAERRFDLLFDHEFVQEALAAIAHGFNYLVPYNLFNSRLIAFAETPDGRLKPFDRVLLAMALFEEYQRDDAPRRELFSREAMTLFEAGLETARASLIDNVRGNVQLSLGLEERRLARSVLTGRPVDLSPQDVAVSWRFDTSLNGLMKGVSPELYAFSVSSIVAWYHTREPVPEAMAGQMRFFLDALDDTLNKATLSRPEEPPSVFRRLFTIFLERGFTRYYCERYVGAMRLSERPLNPGGPGGLTDEVLQRLAYLAYLGLLCYRLFEDYSLSRRYLPIYQRVREEVLRDEAFFESLGGLKPQSALAFLRVFRPPAGAEERLQASLDEHVRALTYVDAEHPTVANETAARAFDLLYRRAAEQGWDVHLKSAVFETPLSVDLPKNIFDTATLGRAVAGLDFSGDGPTLSEADRLVLADPSFADFYLAGPVARLLRRTFRASFGSETGRRDLAARYLRAGLFGAGSMGGDQSFRATINGLAAAVEPRGDDPTLEESGALTKLLSEGEGYVRRATSRLTQAALKSAGAPGAESTGGSVSRFVTEAQSLSYRRAYREASARAEAGFNSALRFAKNCVSDIDDLKNFCYASVYVSGRGETSFAAGDREIGTWPLDRVFDQLGLAVKRCEISLRHLSDARAILSREVSGITALRENLAENLRMEYPERIRTAFEAALLKMTSLGDRTTAFISNVTAFVERARDVALPEAVFLVEKVGPLATAFEGQARIDSSEQLVRLFSLSDHVLGRAVDAGKIPQAKQLGRRSRVEHAVIKILCPETNKENCAPDDDELIDDAPLFRFSGKSDLLDWSDFDQAPLWHAAQDEERPRRGSELPRLLDLDALLTAVDQANEEETR</sequence>
<proteinExistence type="predicted"/>
<keyword evidence="3" id="KW-1185">Reference proteome</keyword>
<evidence type="ECO:0000313" key="3">
    <source>
        <dbReference type="Proteomes" id="UP000325782"/>
    </source>
</evidence>
<evidence type="ECO:0000256" key="1">
    <source>
        <dbReference type="SAM" id="MobiDB-lite"/>
    </source>
</evidence>
<accession>V5NWL1</accession>
<feature type="compositionally biased region" description="Basic residues" evidence="1">
    <location>
        <begin position="23"/>
        <end position="38"/>
    </location>
</feature>
<name>V5NWL1_9ALPH</name>
<dbReference type="RefSeq" id="YP_010795552.1">
    <property type="nucleotide sequence ID" value="NC_075701.1"/>
</dbReference>
<evidence type="ECO:0000313" key="2">
    <source>
        <dbReference type="EMBL" id="AHA93366.1"/>
    </source>
</evidence>
<organism evidence="2 3">
    <name type="scientific">Chelonid alphaherpesvirus 5</name>
    <dbReference type="NCBI Taxonomy" id="702736"/>
    <lineage>
        <taxon>Viruses</taxon>
        <taxon>Duplodnaviria</taxon>
        <taxon>Heunggongvirae</taxon>
        <taxon>Peploviricota</taxon>
        <taxon>Herviviricetes</taxon>
        <taxon>Herpesvirales</taxon>
        <taxon>Orthoherpesviridae</taxon>
        <taxon>Alphaherpesvirinae</taxon>
        <taxon>Scutavirus</taxon>
        <taxon>Scutavirus chelonidalpha5</taxon>
    </lineage>
</organism>
<dbReference type="EMBL" id="HQ878327">
    <property type="protein sequence ID" value="AHA93366.1"/>
    <property type="molecule type" value="Genomic_DNA"/>
</dbReference>
<feature type="compositionally biased region" description="Acidic residues" evidence="1">
    <location>
        <begin position="1"/>
        <end position="17"/>
    </location>
</feature>
<dbReference type="GeneID" id="80532711"/>
<reference evidence="2 3" key="1">
    <citation type="journal article" date="2012" name="PLoS ONE">
        <title>The genome of Chelonid herpesvirus 5 harbors atypical genes.</title>
        <authorList>
            <person name="Ackermann M."/>
            <person name="Koriabine M."/>
            <person name="Hartmann-Fritsch F."/>
            <person name="de Jong P.J."/>
            <person name="Lewis T.D."/>
            <person name="Schetle N."/>
            <person name="Work T.M."/>
            <person name="Dagenais J."/>
            <person name="Balazs G.H."/>
            <person name="Leong J.A."/>
        </authorList>
    </citation>
    <scope>NUCLEOTIDE SEQUENCE [LARGE SCALE GENOMIC DNA]</scope>
</reference>
<feature type="region of interest" description="Disordered" evidence="1">
    <location>
        <begin position="1"/>
        <end position="62"/>
    </location>
</feature>
<gene>
    <name evidence="2" type="primary">F-UL37</name>
</gene>